<protein>
    <submittedName>
        <fullName evidence="2">Uncharacterized protein</fullName>
    </submittedName>
</protein>
<proteinExistence type="predicted"/>
<evidence type="ECO:0000256" key="1">
    <source>
        <dbReference type="SAM" id="SignalP"/>
    </source>
</evidence>
<dbReference type="Proteomes" id="UP000001631">
    <property type="component" value="Unassembled WGS sequence"/>
</dbReference>
<evidence type="ECO:0000313" key="3">
    <source>
        <dbReference type="Proteomes" id="UP000001631"/>
    </source>
</evidence>
<organism evidence="2 3">
    <name type="scientific">Ajellomyces capsulatus (strain G186AR / H82 / ATCC MYA-2454 / RMSCC 2432)</name>
    <name type="common">Darling's disease fungus</name>
    <name type="synonym">Histoplasma capsulatum</name>
    <dbReference type="NCBI Taxonomy" id="447093"/>
    <lineage>
        <taxon>Eukaryota</taxon>
        <taxon>Fungi</taxon>
        <taxon>Dikarya</taxon>
        <taxon>Ascomycota</taxon>
        <taxon>Pezizomycotina</taxon>
        <taxon>Eurotiomycetes</taxon>
        <taxon>Eurotiomycetidae</taxon>
        <taxon>Onygenales</taxon>
        <taxon>Ajellomycetaceae</taxon>
        <taxon>Histoplasma</taxon>
    </lineage>
</organism>
<sequence>MKLLYPLATALLTLTATTKAAPQLPLPLDTVTGIVGSLPVVGGIVGGGPPVKVRQAPDEDGGDTDRKFADQSGKVIFVWKTEVDALLRFRIPVINIISQRYFTSNALVIFKNQISENGPLNPVTLEIVLDIPGCENTKIPETTLPCANLWSDHFTPTWTACWLGCLFAVIENGFNAAECERSSKVSLSFFHMDSDIKYGKQGCNGNHKSLASWLFYGGNYIDLDGCEFELAAQCPIVVILTDRKPFNPELGAQSTVDIVLL</sequence>
<accession>C0NVM5</accession>
<dbReference type="RefSeq" id="XP_045285045.1">
    <property type="nucleotide sequence ID" value="XM_045434254.1"/>
</dbReference>
<dbReference type="AlphaFoldDB" id="C0NVM5"/>
<name>C0NVM5_AJECG</name>
<gene>
    <name evidence="2" type="ORF">HCBG_07205</name>
</gene>
<dbReference type="InParanoid" id="C0NVM5"/>
<dbReference type="HOGENOM" id="CLU_1065451_0_0_1"/>
<reference evidence="2" key="1">
    <citation type="submission" date="2009-02" db="EMBL/GenBank/DDBJ databases">
        <title>The Genome Sequence of Ajellomyces capsulatus strain G186AR.</title>
        <authorList>
            <consortium name="The Broad Institute Genome Sequencing Platform"/>
            <person name="Champion M."/>
            <person name="Cuomo C."/>
            <person name="Ma L.-J."/>
            <person name="Henn M.R."/>
            <person name="Sil A."/>
            <person name="Goldman B."/>
            <person name="Young S.K."/>
            <person name="Kodira C.D."/>
            <person name="Zeng Q."/>
            <person name="Koehrsen M."/>
            <person name="Alvarado L."/>
            <person name="Berlin A."/>
            <person name="Borenstein D."/>
            <person name="Chen Z."/>
            <person name="Engels R."/>
            <person name="Freedman E."/>
            <person name="Gellesch M."/>
            <person name="Goldberg J."/>
            <person name="Griggs A."/>
            <person name="Gujja S."/>
            <person name="Heiman D."/>
            <person name="Hepburn T."/>
            <person name="Howarth C."/>
            <person name="Jen D."/>
            <person name="Larson L."/>
            <person name="Lewis B."/>
            <person name="Mehta T."/>
            <person name="Park D."/>
            <person name="Pearson M."/>
            <person name="Roberts A."/>
            <person name="Saif S."/>
            <person name="Shea T."/>
            <person name="Shenoy N."/>
            <person name="Sisk P."/>
            <person name="Stolte C."/>
            <person name="Sykes S."/>
            <person name="Walk T."/>
            <person name="White J."/>
            <person name="Yandava C."/>
            <person name="Klein B."/>
            <person name="McEwen J.G."/>
            <person name="Puccia R."/>
            <person name="Goldman G.H."/>
            <person name="Felipe M.S."/>
            <person name="Nino-Vega G."/>
            <person name="San-Blas G."/>
            <person name="Taylor J."/>
            <person name="Mendoza L."/>
            <person name="Galagan J."/>
            <person name="Nusbaum C."/>
            <person name="Birren B."/>
        </authorList>
    </citation>
    <scope>NUCLEOTIDE SEQUENCE</scope>
    <source>
        <strain evidence="2">G186AR</strain>
    </source>
</reference>
<keyword evidence="1" id="KW-0732">Signal</keyword>
<feature type="chain" id="PRO_5002901423" evidence="1">
    <location>
        <begin position="21"/>
        <end position="261"/>
    </location>
</feature>
<dbReference type="EMBL" id="GG663373">
    <property type="protein sequence ID" value="EEH04564.1"/>
    <property type="molecule type" value="Genomic_DNA"/>
</dbReference>
<evidence type="ECO:0000313" key="2">
    <source>
        <dbReference type="EMBL" id="EEH04564.1"/>
    </source>
</evidence>
<feature type="signal peptide" evidence="1">
    <location>
        <begin position="1"/>
        <end position="20"/>
    </location>
</feature>
<dbReference type="GeneID" id="69040221"/>
<keyword evidence="3" id="KW-1185">Reference proteome</keyword>